<accession>A0ABR0K735</accession>
<dbReference type="EMBL" id="JAVRRG010000089">
    <property type="protein sequence ID" value="KAK5087467.1"/>
    <property type="molecule type" value="Genomic_DNA"/>
</dbReference>
<evidence type="ECO:0000256" key="7">
    <source>
        <dbReference type="ARBA" id="ARBA00023187"/>
    </source>
</evidence>
<evidence type="ECO:0000313" key="12">
    <source>
        <dbReference type="Proteomes" id="UP001345013"/>
    </source>
</evidence>
<sequence>MPEAHSFGKTAPGVCYLSTMSPPAKKRRLSPPGDAGTVSVTTSSTIVKDQPSNEPIPREETAALTAADIPSPVASVDSSTSEDNASEQLRAPSTTASTDRLARFAALKKRATQSARSNLSEAKAEAQRGAIDHTALANLSRRSAIAQHNLLKADTEENEGTGAFERKRAWDYTIEESERWDERMARKKEAREKNSFQDYGAEAAKIYDRQIRELEKTAQKDGGRNRDEYLRQKAELIEQAARSGGLEIVEMDNGELVAIDRDGRFYADQNNTGFVEQKPRKENVDRLVEDIRKAEEVRLKKRKERRGDTDEGDVTYINEKNKQFNLKLARFYDRYTSDIRESFERGTAI</sequence>
<evidence type="ECO:0000256" key="5">
    <source>
        <dbReference type="ARBA" id="ARBA00022664"/>
    </source>
</evidence>
<evidence type="ECO:0000256" key="3">
    <source>
        <dbReference type="ARBA" id="ARBA00010028"/>
    </source>
</evidence>
<evidence type="ECO:0000256" key="6">
    <source>
        <dbReference type="ARBA" id="ARBA00022728"/>
    </source>
</evidence>
<gene>
    <name evidence="11" type="primary">syf2</name>
    <name evidence="11" type="ORF">LTR24_006658</name>
</gene>
<dbReference type="Pfam" id="PF08231">
    <property type="entry name" value="SYF2"/>
    <property type="match status" value="1"/>
</dbReference>
<organism evidence="11 12">
    <name type="scientific">Lithohypha guttulata</name>
    <dbReference type="NCBI Taxonomy" id="1690604"/>
    <lineage>
        <taxon>Eukaryota</taxon>
        <taxon>Fungi</taxon>
        <taxon>Dikarya</taxon>
        <taxon>Ascomycota</taxon>
        <taxon>Pezizomycotina</taxon>
        <taxon>Eurotiomycetes</taxon>
        <taxon>Chaetothyriomycetidae</taxon>
        <taxon>Chaetothyriales</taxon>
        <taxon>Trichomeriaceae</taxon>
        <taxon>Lithohypha</taxon>
    </lineage>
</organism>
<feature type="compositionally biased region" description="Polar residues" evidence="10">
    <location>
        <begin position="76"/>
        <end position="98"/>
    </location>
</feature>
<comment type="caution">
    <text evidence="11">The sequence shown here is derived from an EMBL/GenBank/DDBJ whole genome shotgun (WGS) entry which is preliminary data.</text>
</comment>
<comment type="subunit">
    <text evidence="9">May be part of a spliceosome complex.</text>
</comment>
<feature type="compositionally biased region" description="Low complexity" evidence="10">
    <location>
        <begin position="37"/>
        <end position="47"/>
    </location>
</feature>
<comment type="subcellular location">
    <subcellularLocation>
        <location evidence="2 9">Nucleus</location>
    </subcellularLocation>
</comment>
<evidence type="ECO:0000256" key="1">
    <source>
        <dbReference type="ARBA" id="ARBA00003777"/>
    </source>
</evidence>
<proteinExistence type="inferred from homology"/>
<evidence type="ECO:0000256" key="2">
    <source>
        <dbReference type="ARBA" id="ARBA00004123"/>
    </source>
</evidence>
<dbReference type="Proteomes" id="UP001345013">
    <property type="component" value="Unassembled WGS sequence"/>
</dbReference>
<feature type="region of interest" description="Disordered" evidence="10">
    <location>
        <begin position="1"/>
        <end position="102"/>
    </location>
</feature>
<keyword evidence="12" id="KW-1185">Reference proteome</keyword>
<name>A0ABR0K735_9EURO</name>
<keyword evidence="5 9" id="KW-0507">mRNA processing</keyword>
<dbReference type="InterPro" id="IPR013260">
    <property type="entry name" value="mRNA_splic_SYF2"/>
</dbReference>
<evidence type="ECO:0000313" key="11">
    <source>
        <dbReference type="EMBL" id="KAK5087467.1"/>
    </source>
</evidence>
<comment type="function">
    <text evidence="1 9">Involved in pre-mRNA splicing.</text>
</comment>
<comment type="similarity">
    <text evidence="3 9">Belongs to the SYF2 family.</text>
</comment>
<keyword evidence="6 9" id="KW-0747">Spliceosome</keyword>
<evidence type="ECO:0000256" key="9">
    <source>
        <dbReference type="RuleBase" id="RU367148"/>
    </source>
</evidence>
<dbReference type="PANTHER" id="PTHR13264">
    <property type="entry name" value="GCIP-INTERACTING PROTEIN P29"/>
    <property type="match status" value="1"/>
</dbReference>
<keyword evidence="7 9" id="KW-0508">mRNA splicing</keyword>
<evidence type="ECO:0000256" key="10">
    <source>
        <dbReference type="SAM" id="MobiDB-lite"/>
    </source>
</evidence>
<keyword evidence="8 9" id="KW-0539">Nucleus</keyword>
<dbReference type="PANTHER" id="PTHR13264:SF5">
    <property type="entry name" value="PRE-MRNA-SPLICING FACTOR SYF2"/>
    <property type="match status" value="1"/>
</dbReference>
<protein>
    <recommendedName>
        <fullName evidence="4 9">Pre-mRNA-splicing factor SYF2</fullName>
    </recommendedName>
</protein>
<evidence type="ECO:0000256" key="4">
    <source>
        <dbReference type="ARBA" id="ARBA00014745"/>
    </source>
</evidence>
<evidence type="ECO:0000256" key="8">
    <source>
        <dbReference type="ARBA" id="ARBA00023242"/>
    </source>
</evidence>
<reference evidence="11 12" key="1">
    <citation type="submission" date="2023-08" db="EMBL/GenBank/DDBJ databases">
        <title>Black Yeasts Isolated from many extreme environments.</title>
        <authorList>
            <person name="Coleine C."/>
            <person name="Stajich J.E."/>
            <person name="Selbmann L."/>
        </authorList>
    </citation>
    <scope>NUCLEOTIDE SEQUENCE [LARGE SCALE GENOMIC DNA]</scope>
    <source>
        <strain evidence="11 12">CCFEE 5885</strain>
    </source>
</reference>